<evidence type="ECO:0000313" key="1">
    <source>
        <dbReference type="EMBL" id="MPC84344.1"/>
    </source>
</evidence>
<organism evidence="1 2">
    <name type="scientific">Portunus trituberculatus</name>
    <name type="common">Swimming crab</name>
    <name type="synonym">Neptunus trituberculatus</name>
    <dbReference type="NCBI Taxonomy" id="210409"/>
    <lineage>
        <taxon>Eukaryota</taxon>
        <taxon>Metazoa</taxon>
        <taxon>Ecdysozoa</taxon>
        <taxon>Arthropoda</taxon>
        <taxon>Crustacea</taxon>
        <taxon>Multicrustacea</taxon>
        <taxon>Malacostraca</taxon>
        <taxon>Eumalacostraca</taxon>
        <taxon>Eucarida</taxon>
        <taxon>Decapoda</taxon>
        <taxon>Pleocyemata</taxon>
        <taxon>Brachyura</taxon>
        <taxon>Eubrachyura</taxon>
        <taxon>Portunoidea</taxon>
        <taxon>Portunidae</taxon>
        <taxon>Portuninae</taxon>
        <taxon>Portunus</taxon>
    </lineage>
</organism>
<dbReference type="Proteomes" id="UP000324222">
    <property type="component" value="Unassembled WGS sequence"/>
</dbReference>
<evidence type="ECO:0000313" key="2">
    <source>
        <dbReference type="Proteomes" id="UP000324222"/>
    </source>
</evidence>
<sequence>MSTLSLAYPWLLDAYPELLGGSLAHHHHHHLGNPVWGSFDSLCQMTYPAPDHAFNPALHLG</sequence>
<name>A0A5B7IVW3_PORTR</name>
<comment type="caution">
    <text evidence="1">The sequence shown here is derived from an EMBL/GenBank/DDBJ whole genome shotgun (WGS) entry which is preliminary data.</text>
</comment>
<gene>
    <name evidence="1" type="ORF">E2C01_079082</name>
</gene>
<proteinExistence type="predicted"/>
<keyword evidence="2" id="KW-1185">Reference proteome</keyword>
<dbReference type="AlphaFoldDB" id="A0A5B7IVW3"/>
<protein>
    <submittedName>
        <fullName evidence="1">Uncharacterized protein</fullName>
    </submittedName>
</protein>
<dbReference type="EMBL" id="VSRR010065214">
    <property type="protein sequence ID" value="MPC84344.1"/>
    <property type="molecule type" value="Genomic_DNA"/>
</dbReference>
<accession>A0A5B7IVW3</accession>
<dbReference type="OrthoDB" id="302770at2759"/>
<reference evidence="1 2" key="1">
    <citation type="submission" date="2019-05" db="EMBL/GenBank/DDBJ databases">
        <title>Another draft genome of Portunus trituberculatus and its Hox gene families provides insights of decapod evolution.</title>
        <authorList>
            <person name="Jeong J.-H."/>
            <person name="Song I."/>
            <person name="Kim S."/>
            <person name="Choi T."/>
            <person name="Kim D."/>
            <person name="Ryu S."/>
            <person name="Kim W."/>
        </authorList>
    </citation>
    <scope>NUCLEOTIDE SEQUENCE [LARGE SCALE GENOMIC DNA]</scope>
    <source>
        <tissue evidence="1">Muscle</tissue>
    </source>
</reference>